<organism evidence="5 6">
    <name type="scientific">Psychromonas ingrahamii (strain DSM 17664 / CCUG 51855 / 37)</name>
    <dbReference type="NCBI Taxonomy" id="357804"/>
    <lineage>
        <taxon>Bacteria</taxon>
        <taxon>Pseudomonadati</taxon>
        <taxon>Pseudomonadota</taxon>
        <taxon>Gammaproteobacteria</taxon>
        <taxon>Alteromonadales</taxon>
        <taxon>Psychromonadaceae</taxon>
        <taxon>Psychromonas</taxon>
    </lineage>
</organism>
<dbReference type="PROSITE" id="PS50932">
    <property type="entry name" value="HTH_LACI_2"/>
    <property type="match status" value="1"/>
</dbReference>
<dbReference type="HOGENOM" id="CLU_037628_6_0_6"/>
<dbReference type="InterPro" id="IPR010982">
    <property type="entry name" value="Lambda_DNA-bd_dom_sf"/>
</dbReference>
<dbReference type="InterPro" id="IPR028082">
    <property type="entry name" value="Peripla_BP_I"/>
</dbReference>
<keyword evidence="6" id="KW-1185">Reference proteome</keyword>
<evidence type="ECO:0000313" key="6">
    <source>
        <dbReference type="Proteomes" id="UP000000639"/>
    </source>
</evidence>
<proteinExistence type="predicted"/>
<dbReference type="PANTHER" id="PTHR30146:SF146">
    <property type="entry name" value="HTH-TYPE TRANSCRIPTIONAL REGULATOR TRER"/>
    <property type="match status" value="1"/>
</dbReference>
<keyword evidence="2" id="KW-0238">DNA-binding</keyword>
<dbReference type="SUPFAM" id="SSF53822">
    <property type="entry name" value="Periplasmic binding protein-like I"/>
    <property type="match status" value="1"/>
</dbReference>
<dbReference type="InterPro" id="IPR046335">
    <property type="entry name" value="LacI/GalR-like_sensor"/>
</dbReference>
<dbReference type="Pfam" id="PF13377">
    <property type="entry name" value="Peripla_BP_3"/>
    <property type="match status" value="1"/>
</dbReference>
<dbReference type="Pfam" id="PF00356">
    <property type="entry name" value="LacI"/>
    <property type="match status" value="1"/>
</dbReference>
<dbReference type="CDD" id="cd01392">
    <property type="entry name" value="HTH_LacI"/>
    <property type="match status" value="1"/>
</dbReference>
<dbReference type="Gene3D" id="1.10.260.40">
    <property type="entry name" value="lambda repressor-like DNA-binding domains"/>
    <property type="match status" value="1"/>
</dbReference>
<keyword evidence="3" id="KW-0804">Transcription</keyword>
<dbReference type="PRINTS" id="PR00036">
    <property type="entry name" value="HTHLACI"/>
</dbReference>
<gene>
    <name evidence="5" type="primary">scrR</name>
    <name evidence="5" type="ordered locus">Ping_0973</name>
</gene>
<dbReference type="EMBL" id="CP000510">
    <property type="protein sequence ID" value="ABM02813.1"/>
    <property type="molecule type" value="Genomic_DNA"/>
</dbReference>
<dbReference type="GO" id="GO:0000976">
    <property type="term" value="F:transcription cis-regulatory region binding"/>
    <property type="evidence" value="ECO:0007669"/>
    <property type="project" value="TreeGrafter"/>
</dbReference>
<dbReference type="STRING" id="357804.Ping_0973"/>
<evidence type="ECO:0000256" key="1">
    <source>
        <dbReference type="ARBA" id="ARBA00023015"/>
    </source>
</evidence>
<dbReference type="InterPro" id="IPR000843">
    <property type="entry name" value="HTH_LacI"/>
</dbReference>
<evidence type="ECO:0000256" key="3">
    <source>
        <dbReference type="ARBA" id="ARBA00023163"/>
    </source>
</evidence>
<dbReference type="GO" id="GO:0003700">
    <property type="term" value="F:DNA-binding transcription factor activity"/>
    <property type="evidence" value="ECO:0007669"/>
    <property type="project" value="TreeGrafter"/>
</dbReference>
<dbReference type="SUPFAM" id="SSF47413">
    <property type="entry name" value="lambda repressor-like DNA-binding domains"/>
    <property type="match status" value="1"/>
</dbReference>
<evidence type="ECO:0000313" key="5">
    <source>
        <dbReference type="EMBL" id="ABM02813.1"/>
    </source>
</evidence>
<dbReference type="RefSeq" id="WP_011769376.1">
    <property type="nucleotide sequence ID" value="NC_008709.1"/>
</dbReference>
<dbReference type="eggNOG" id="COG1609">
    <property type="taxonomic scope" value="Bacteria"/>
</dbReference>
<dbReference type="OrthoDB" id="5681588at2"/>
<protein>
    <submittedName>
        <fullName evidence="5">Transcriptional regulator, LacI family</fullName>
    </submittedName>
</protein>
<dbReference type="SMART" id="SM00354">
    <property type="entry name" value="HTH_LACI"/>
    <property type="match status" value="1"/>
</dbReference>
<dbReference type="PROSITE" id="PS00356">
    <property type="entry name" value="HTH_LACI_1"/>
    <property type="match status" value="1"/>
</dbReference>
<accession>A1STJ8</accession>
<dbReference type="KEGG" id="pin:Ping_0973"/>
<dbReference type="AlphaFoldDB" id="A1STJ8"/>
<keyword evidence="1" id="KW-0805">Transcription regulation</keyword>
<evidence type="ECO:0000256" key="2">
    <source>
        <dbReference type="ARBA" id="ARBA00023125"/>
    </source>
</evidence>
<sequence>MTGLHDVAKLSGVSKSTVSRVINNESGVKASTKEKVQKAIDACGYIANQVARDLQSQKTNLIGVIVPRMYSNATAKGLDGLSSIIDQAGKYVLLANSQQNHAQEIEYIKRFNQKRVEGILLYATHLDSALVDAIKQSKAPVVLIGQDGSLFNIPSVIYDDLSVGFSAGQRLFGAGASNIGFIGVNSQDIAVDQCRFEGLRQALQHTKQISPLFHSRGAFSIESGYQQTKQLLIDWPQLDGLFCATDRIAIGAMKAISESGKVPGKEIKVLGVGNDELSQVSTPSLSTFSYAFDLTGEKSANMLLDLIENKQSSVSKLVMSFEIIDRESCYLSENKTS</sequence>
<dbReference type="Gene3D" id="3.40.50.2300">
    <property type="match status" value="2"/>
</dbReference>
<evidence type="ECO:0000259" key="4">
    <source>
        <dbReference type="PROSITE" id="PS50932"/>
    </source>
</evidence>
<dbReference type="PANTHER" id="PTHR30146">
    <property type="entry name" value="LACI-RELATED TRANSCRIPTIONAL REPRESSOR"/>
    <property type="match status" value="1"/>
</dbReference>
<dbReference type="Proteomes" id="UP000000639">
    <property type="component" value="Chromosome"/>
</dbReference>
<feature type="domain" description="HTH lacI-type" evidence="4">
    <location>
        <begin position="2"/>
        <end position="56"/>
    </location>
</feature>
<reference evidence="5 6" key="1">
    <citation type="submission" date="2007-01" db="EMBL/GenBank/DDBJ databases">
        <title>Complete sequence of Psychromonas ingrahamii 37.</title>
        <authorList>
            <consortium name="US DOE Joint Genome Institute"/>
            <person name="Copeland A."/>
            <person name="Lucas S."/>
            <person name="Lapidus A."/>
            <person name="Barry K."/>
            <person name="Detter J.C."/>
            <person name="Glavina del Rio T."/>
            <person name="Hammon N."/>
            <person name="Israni S."/>
            <person name="Dalin E."/>
            <person name="Tice H."/>
            <person name="Pitluck S."/>
            <person name="Thompson L.S."/>
            <person name="Brettin T."/>
            <person name="Bruce D."/>
            <person name="Han C."/>
            <person name="Tapia R."/>
            <person name="Schmutz J."/>
            <person name="Larimer F."/>
            <person name="Land M."/>
            <person name="Hauser L."/>
            <person name="Kyrpides N."/>
            <person name="Ivanova N."/>
            <person name="Staley J."/>
            <person name="Richardson P."/>
        </authorList>
    </citation>
    <scope>NUCLEOTIDE SEQUENCE [LARGE SCALE GENOMIC DNA]</scope>
    <source>
        <strain evidence="5 6">37</strain>
    </source>
</reference>
<dbReference type="CDD" id="cd01542">
    <property type="entry name" value="PBP1_TreR-like"/>
    <property type="match status" value="1"/>
</dbReference>
<name>A1STJ8_PSYIN</name>